<dbReference type="Proteomes" id="UP000642809">
    <property type="component" value="Unassembled WGS sequence"/>
</dbReference>
<reference evidence="2" key="2">
    <citation type="submission" date="2020-09" db="EMBL/GenBank/DDBJ databases">
        <authorList>
            <person name="Sun Q."/>
            <person name="Kim S."/>
        </authorList>
    </citation>
    <scope>NUCLEOTIDE SEQUENCE</scope>
    <source>
        <strain evidence="2">KCTC 23224</strain>
    </source>
</reference>
<evidence type="ECO:0000256" key="1">
    <source>
        <dbReference type="SAM" id="SignalP"/>
    </source>
</evidence>
<keyword evidence="3" id="KW-1185">Reference proteome</keyword>
<dbReference type="RefSeq" id="WP_189581749.1">
    <property type="nucleotide sequence ID" value="NZ_BMYF01000011.1"/>
</dbReference>
<evidence type="ECO:0000313" key="3">
    <source>
        <dbReference type="Proteomes" id="UP000642809"/>
    </source>
</evidence>
<sequence length="119" mass="13610">MKTIALLICALFISAPMVVADDDKLNVRMVPNVTAKSAQPVVFSQLEKVDFNQFRLKVNTLLPKDMTVHVYKNDKLVHEYTVEESTGFLKRYKIKGVNSRIKIEVILKSEDGFAQRLRL</sequence>
<proteinExistence type="predicted"/>
<keyword evidence="1" id="KW-0732">Signal</keyword>
<dbReference type="AlphaFoldDB" id="A0A8J3G5H4"/>
<organism evidence="2 3">
    <name type="scientific">Mongoliitalea lutea</name>
    <dbReference type="NCBI Taxonomy" id="849756"/>
    <lineage>
        <taxon>Bacteria</taxon>
        <taxon>Pseudomonadati</taxon>
        <taxon>Bacteroidota</taxon>
        <taxon>Cytophagia</taxon>
        <taxon>Cytophagales</taxon>
        <taxon>Cyclobacteriaceae</taxon>
        <taxon>Mongoliitalea</taxon>
    </lineage>
</organism>
<feature type="chain" id="PRO_5035246265" evidence="1">
    <location>
        <begin position="21"/>
        <end position="119"/>
    </location>
</feature>
<gene>
    <name evidence="2" type="ORF">GCM10008106_20520</name>
</gene>
<comment type="caution">
    <text evidence="2">The sequence shown here is derived from an EMBL/GenBank/DDBJ whole genome shotgun (WGS) entry which is preliminary data.</text>
</comment>
<reference evidence="2" key="1">
    <citation type="journal article" date="2014" name="Int. J. Syst. Evol. Microbiol.">
        <title>Complete genome sequence of Corynebacterium casei LMG S-19264T (=DSM 44701T), isolated from a smear-ripened cheese.</title>
        <authorList>
            <consortium name="US DOE Joint Genome Institute (JGI-PGF)"/>
            <person name="Walter F."/>
            <person name="Albersmeier A."/>
            <person name="Kalinowski J."/>
            <person name="Ruckert C."/>
        </authorList>
    </citation>
    <scope>NUCLEOTIDE SEQUENCE</scope>
    <source>
        <strain evidence="2">KCTC 23224</strain>
    </source>
</reference>
<evidence type="ECO:0000313" key="2">
    <source>
        <dbReference type="EMBL" id="GHB39204.1"/>
    </source>
</evidence>
<feature type="signal peptide" evidence="1">
    <location>
        <begin position="1"/>
        <end position="20"/>
    </location>
</feature>
<accession>A0A8J3G5H4</accession>
<name>A0A8J3G5H4_9BACT</name>
<protein>
    <submittedName>
        <fullName evidence="2">Uncharacterized protein</fullName>
    </submittedName>
</protein>
<dbReference type="EMBL" id="BMYF01000011">
    <property type="protein sequence ID" value="GHB39204.1"/>
    <property type="molecule type" value="Genomic_DNA"/>
</dbReference>